<protein>
    <submittedName>
        <fullName evidence="2">Uncharacterized protein</fullName>
    </submittedName>
</protein>
<reference evidence="2" key="1">
    <citation type="submission" date="2018-11" db="EMBL/GenBank/DDBJ databases">
        <authorList>
            <consortium name="Pathogen Informatics"/>
        </authorList>
    </citation>
    <scope>NUCLEOTIDE SEQUENCE</scope>
</reference>
<keyword evidence="3" id="KW-1185">Reference proteome</keyword>
<name>A0A448WX01_9PLAT</name>
<gene>
    <name evidence="2" type="ORF">PXEA_LOCUS15691</name>
</gene>
<dbReference type="AlphaFoldDB" id="A0A448WX01"/>
<accession>A0A448WX01</accession>
<feature type="region of interest" description="Disordered" evidence="1">
    <location>
        <begin position="1"/>
        <end position="61"/>
    </location>
</feature>
<organism evidence="2 3">
    <name type="scientific">Protopolystoma xenopodis</name>
    <dbReference type="NCBI Taxonomy" id="117903"/>
    <lineage>
        <taxon>Eukaryota</taxon>
        <taxon>Metazoa</taxon>
        <taxon>Spiralia</taxon>
        <taxon>Lophotrochozoa</taxon>
        <taxon>Platyhelminthes</taxon>
        <taxon>Monogenea</taxon>
        <taxon>Polyopisthocotylea</taxon>
        <taxon>Polystomatidea</taxon>
        <taxon>Polystomatidae</taxon>
        <taxon>Protopolystoma</taxon>
    </lineage>
</organism>
<dbReference type="Proteomes" id="UP000784294">
    <property type="component" value="Unassembled WGS sequence"/>
</dbReference>
<dbReference type="EMBL" id="CAAALY010055448">
    <property type="protein sequence ID" value="VEL22251.1"/>
    <property type="molecule type" value="Genomic_DNA"/>
</dbReference>
<sequence length="188" mass="20843">MTGKSNTDPDRSSSPYHLPPNQPTMMTGPDTTWARPLSTHRPSAEDGGIPQSSFPQLSLGRHSIADDPCASSLHLETHQKLLHQRRVYYPQNHHQLRTSHSQALSDGIPQLRWLSNQDVAEAENSELPSDRLEPRSDPCLDFHAAVKTRSGQQLLLPSEKHGVVAPSLSQDRANMARHANVMSPSTLR</sequence>
<evidence type="ECO:0000313" key="2">
    <source>
        <dbReference type="EMBL" id="VEL22251.1"/>
    </source>
</evidence>
<evidence type="ECO:0000313" key="3">
    <source>
        <dbReference type="Proteomes" id="UP000784294"/>
    </source>
</evidence>
<comment type="caution">
    <text evidence="2">The sequence shown here is derived from an EMBL/GenBank/DDBJ whole genome shotgun (WGS) entry which is preliminary data.</text>
</comment>
<evidence type="ECO:0000256" key="1">
    <source>
        <dbReference type="SAM" id="MobiDB-lite"/>
    </source>
</evidence>
<feature type="region of interest" description="Disordered" evidence="1">
    <location>
        <begin position="162"/>
        <end position="188"/>
    </location>
</feature>
<proteinExistence type="predicted"/>